<organism evidence="2 3">
    <name type="scientific">Coleophoma cylindrospora</name>
    <dbReference type="NCBI Taxonomy" id="1849047"/>
    <lineage>
        <taxon>Eukaryota</taxon>
        <taxon>Fungi</taxon>
        <taxon>Dikarya</taxon>
        <taxon>Ascomycota</taxon>
        <taxon>Pezizomycotina</taxon>
        <taxon>Leotiomycetes</taxon>
        <taxon>Helotiales</taxon>
        <taxon>Dermateaceae</taxon>
        <taxon>Coleophoma</taxon>
    </lineage>
</organism>
<protein>
    <recommendedName>
        <fullName evidence="4">SMP-30/Gluconolactonase/LRE-like region domain-containing protein</fullName>
    </recommendedName>
</protein>
<evidence type="ECO:0000256" key="1">
    <source>
        <dbReference type="SAM" id="SignalP"/>
    </source>
</evidence>
<dbReference type="AlphaFoldDB" id="A0A3D8SVF2"/>
<accession>A0A3D8SVF2</accession>
<evidence type="ECO:0000313" key="2">
    <source>
        <dbReference type="EMBL" id="RDW89768.1"/>
    </source>
</evidence>
<evidence type="ECO:0000313" key="3">
    <source>
        <dbReference type="Proteomes" id="UP000256645"/>
    </source>
</evidence>
<feature type="signal peptide" evidence="1">
    <location>
        <begin position="1"/>
        <end position="19"/>
    </location>
</feature>
<comment type="caution">
    <text evidence="2">The sequence shown here is derived from an EMBL/GenBank/DDBJ whole genome shotgun (WGS) entry which is preliminary data.</text>
</comment>
<dbReference type="InterPro" id="IPR011042">
    <property type="entry name" value="6-blade_b-propeller_TolB-like"/>
</dbReference>
<proteinExistence type="predicted"/>
<dbReference type="PANTHER" id="PTHR42060:SF1">
    <property type="entry name" value="NHL REPEAT-CONTAINING PROTEIN"/>
    <property type="match status" value="1"/>
</dbReference>
<dbReference type="EMBL" id="PDLM01000001">
    <property type="protein sequence ID" value="RDW89768.1"/>
    <property type="molecule type" value="Genomic_DNA"/>
</dbReference>
<keyword evidence="3" id="KW-1185">Reference proteome</keyword>
<dbReference type="SUPFAM" id="SSF63829">
    <property type="entry name" value="Calcium-dependent phosphotriesterase"/>
    <property type="match status" value="1"/>
</dbReference>
<dbReference type="OrthoDB" id="9977941at2759"/>
<reference evidence="2 3" key="1">
    <citation type="journal article" date="2018" name="IMA Fungus">
        <title>IMA Genome-F 9: Draft genome sequence of Annulohypoxylon stygium, Aspergillus mulundensis, Berkeleyomyces basicola (syn. Thielaviopsis basicola), Ceratocystis smalleyi, two Cercospora beticola strains, Coleophoma cylindrospora, Fusarium fracticaudum, Phialophora cf. hyalina, and Morchella septimelata.</title>
        <authorList>
            <person name="Wingfield B.D."/>
            <person name="Bills G.F."/>
            <person name="Dong Y."/>
            <person name="Huang W."/>
            <person name="Nel W.J."/>
            <person name="Swalarsk-Parry B.S."/>
            <person name="Vaghefi N."/>
            <person name="Wilken P.M."/>
            <person name="An Z."/>
            <person name="de Beer Z.W."/>
            <person name="De Vos L."/>
            <person name="Chen L."/>
            <person name="Duong T.A."/>
            <person name="Gao Y."/>
            <person name="Hammerbacher A."/>
            <person name="Kikkert J.R."/>
            <person name="Li Y."/>
            <person name="Li H."/>
            <person name="Li K."/>
            <person name="Li Q."/>
            <person name="Liu X."/>
            <person name="Ma X."/>
            <person name="Naidoo K."/>
            <person name="Pethybridge S.J."/>
            <person name="Sun J."/>
            <person name="Steenkamp E.T."/>
            <person name="van der Nest M.A."/>
            <person name="van Wyk S."/>
            <person name="Wingfield M.J."/>
            <person name="Xiong C."/>
            <person name="Yue Q."/>
            <person name="Zhang X."/>
        </authorList>
    </citation>
    <scope>NUCLEOTIDE SEQUENCE [LARGE SCALE GENOMIC DNA]</scope>
    <source>
        <strain evidence="2 3">BP6252</strain>
    </source>
</reference>
<gene>
    <name evidence="2" type="ORF">BP6252_01800</name>
</gene>
<keyword evidence="1" id="KW-0732">Signal</keyword>
<dbReference type="InterPro" id="IPR052998">
    <property type="entry name" value="Hetero-Diels-Alderase-like"/>
</dbReference>
<dbReference type="Proteomes" id="UP000256645">
    <property type="component" value="Unassembled WGS sequence"/>
</dbReference>
<evidence type="ECO:0008006" key="4">
    <source>
        <dbReference type="Google" id="ProtNLM"/>
    </source>
</evidence>
<name>A0A3D8SVF2_9HELO</name>
<feature type="chain" id="PRO_5017828864" description="SMP-30/Gluconolactonase/LRE-like region domain-containing protein" evidence="1">
    <location>
        <begin position="20"/>
        <end position="345"/>
    </location>
</feature>
<sequence>MGALDIFCYTLWILGSVTAFPFGDTLNRQAVLKTNIQTTAQFPNNTWLENIAVRANGQLLVTTIVPDAAVYQVDPTQSHEPLLVAKFPSALACFGIVELGLDEFIVTTNNWTLSTAASPPGSNSAWKIDMTTFSESSGQGAVITKVADISTATYLNGMTVLDKTAGTVLMGDATLGVIFYLDTYSGEYEVVLDDVLMKITVPGPVKLGINGVRLLGDELYFTNNNQGLFVKVPIEKDGTAKGPYEIVARFDTILDDFAFDTTGNSYVTTDPDNTVDFVTQKGSVTTVLGNKNSTLVAGATSAAFGRTFEDEGILYIPTNGGLAGPVNGTFIEGGKVMAFDTSVVA</sequence>
<dbReference type="PANTHER" id="PTHR42060">
    <property type="entry name" value="NHL REPEAT-CONTAINING PROTEIN-RELATED"/>
    <property type="match status" value="1"/>
</dbReference>
<dbReference type="Gene3D" id="2.120.10.30">
    <property type="entry name" value="TolB, C-terminal domain"/>
    <property type="match status" value="1"/>
</dbReference>